<dbReference type="EMBL" id="HBIS01009459">
    <property type="protein sequence ID" value="CAE0613770.1"/>
    <property type="molecule type" value="Transcribed_RNA"/>
</dbReference>
<feature type="region of interest" description="Disordered" evidence="2">
    <location>
        <begin position="35"/>
        <end position="64"/>
    </location>
</feature>
<sequence length="183" mass="21146">MHRRSIPSGYVLDEAHGNPYSQCYVSTVYAAPMSTEGEEGKMNGHEAKTKRKTEARRDLPERTNARLLVQQLPKVQREAERAKKELETTKRSNEVLRTKLDAAMKEVKDTKQENEKMRSRIAKLENERIGGEKFARKVLELAQIQLKHDADTVEATDENEIANVFKKQMSFKSKRLRKSKSMR</sequence>
<accession>A0A7S3UHY0</accession>
<feature type="compositionally biased region" description="Basic and acidic residues" evidence="2">
    <location>
        <begin position="38"/>
        <end position="47"/>
    </location>
</feature>
<name>A0A7S3UHY0_9CHLO</name>
<keyword evidence="1" id="KW-0175">Coiled coil</keyword>
<evidence type="ECO:0000256" key="2">
    <source>
        <dbReference type="SAM" id="MobiDB-lite"/>
    </source>
</evidence>
<gene>
    <name evidence="3" type="ORF">PSAL00342_LOCUS7671</name>
</gene>
<evidence type="ECO:0000256" key="1">
    <source>
        <dbReference type="SAM" id="Coils"/>
    </source>
</evidence>
<feature type="coiled-coil region" evidence="1">
    <location>
        <begin position="65"/>
        <end position="127"/>
    </location>
</feature>
<evidence type="ECO:0000313" key="3">
    <source>
        <dbReference type="EMBL" id="CAE0613770.1"/>
    </source>
</evidence>
<organism evidence="3">
    <name type="scientific">Picocystis salinarum</name>
    <dbReference type="NCBI Taxonomy" id="88271"/>
    <lineage>
        <taxon>Eukaryota</taxon>
        <taxon>Viridiplantae</taxon>
        <taxon>Chlorophyta</taxon>
        <taxon>Picocystophyceae</taxon>
        <taxon>Picocystales</taxon>
        <taxon>Picocystaceae</taxon>
        <taxon>Picocystis</taxon>
    </lineage>
</organism>
<proteinExistence type="predicted"/>
<dbReference type="AlphaFoldDB" id="A0A7S3UHY0"/>
<protein>
    <submittedName>
        <fullName evidence="3">Uncharacterized protein</fullName>
    </submittedName>
</protein>
<reference evidence="3" key="1">
    <citation type="submission" date="2021-01" db="EMBL/GenBank/DDBJ databases">
        <authorList>
            <person name="Corre E."/>
            <person name="Pelletier E."/>
            <person name="Niang G."/>
            <person name="Scheremetjew M."/>
            <person name="Finn R."/>
            <person name="Kale V."/>
            <person name="Holt S."/>
            <person name="Cochrane G."/>
            <person name="Meng A."/>
            <person name="Brown T."/>
            <person name="Cohen L."/>
        </authorList>
    </citation>
    <scope>NUCLEOTIDE SEQUENCE</scope>
    <source>
        <strain evidence="3">CCMP1897</strain>
    </source>
</reference>
<feature type="compositionally biased region" description="Basic and acidic residues" evidence="2">
    <location>
        <begin position="55"/>
        <end position="64"/>
    </location>
</feature>